<dbReference type="InterPro" id="IPR004299">
    <property type="entry name" value="MBOAT_fam"/>
</dbReference>
<evidence type="ECO:0008006" key="11">
    <source>
        <dbReference type="Google" id="ProtNLM"/>
    </source>
</evidence>
<evidence type="ECO:0000256" key="2">
    <source>
        <dbReference type="ARBA" id="ARBA00022679"/>
    </source>
</evidence>
<dbReference type="GO" id="GO:0030258">
    <property type="term" value="P:lipid modification"/>
    <property type="evidence" value="ECO:0007669"/>
    <property type="project" value="TreeGrafter"/>
</dbReference>
<evidence type="ECO:0000256" key="6">
    <source>
        <dbReference type="ARBA" id="ARBA00023315"/>
    </source>
</evidence>
<feature type="transmembrane region" description="Helical" evidence="8">
    <location>
        <begin position="422"/>
        <end position="441"/>
    </location>
</feature>
<dbReference type="InterPro" id="IPR049941">
    <property type="entry name" value="LPLAT_7/PORCN-like"/>
</dbReference>
<dbReference type="AlphaFoldDB" id="A0A074Z199"/>
<evidence type="ECO:0000256" key="7">
    <source>
        <dbReference type="SAM" id="MobiDB-lite"/>
    </source>
</evidence>
<feature type="compositionally biased region" description="Polar residues" evidence="7">
    <location>
        <begin position="484"/>
        <end position="499"/>
    </location>
</feature>
<dbReference type="EMBL" id="KL597269">
    <property type="protein sequence ID" value="KER19252.1"/>
    <property type="molecule type" value="Genomic_DNA"/>
</dbReference>
<feature type="transmembrane region" description="Helical" evidence="8">
    <location>
        <begin position="93"/>
        <end position="116"/>
    </location>
</feature>
<evidence type="ECO:0000256" key="1">
    <source>
        <dbReference type="ARBA" id="ARBA00004141"/>
    </source>
</evidence>
<evidence type="ECO:0000256" key="5">
    <source>
        <dbReference type="ARBA" id="ARBA00023136"/>
    </source>
</evidence>
<dbReference type="KEGG" id="ovi:T265_11912"/>
<protein>
    <recommendedName>
        <fullName evidence="11">MBOAT family protein</fullName>
    </recommendedName>
</protein>
<evidence type="ECO:0000256" key="3">
    <source>
        <dbReference type="ARBA" id="ARBA00022692"/>
    </source>
</evidence>
<dbReference type="GO" id="GO:0016746">
    <property type="term" value="F:acyltransferase activity"/>
    <property type="evidence" value="ECO:0007669"/>
    <property type="project" value="UniProtKB-KW"/>
</dbReference>
<keyword evidence="6" id="KW-0012">Acyltransferase</keyword>
<sequence>MGISESIAHSLGINVPQVGCYRNVHSTNHIQVYFVLCQFIAILCGLGLRTWVPPCPNNTKKRHLLELSVGILILYVGYGPSILHLFAQAVPAYLMLVFMPLSVAQYGILLFSMIYLSAVHIYQLFVEDANSADIIAPLMVQTQKLSSLAFNINDGVKMSLGLPVLREYHKLSALDRRPRLLQLGGYLFCFHNCMVGPSMFFADYVRFIEGRESERLTDPVLQQRFLEHKDEIRLSRSEVWKQVKLLVIHTLLTVWAFSNFKAENFISEEFVRRNFFQKYIFLSIACFAFRQKFYFAWTLSCVANLAAGFGFSGFDSQGFPEYGFATNIHFLPIELGTSTKTILDSWNTATTRWLRECIYDRVPKSYAVWSVFVASAVWHGFHPGYYLAFVSAALITVAGRICRRYLRPYFLGSAATRFSYDIITHLGAMFCLNYLGIAFLLKSTNKVLYFWRQMRFLGHIVPLLLIFILPVICGQPVDAIKLNSPEQTPFQEPGSTDVETNAKRRC</sequence>
<reference evidence="9 10" key="1">
    <citation type="submission" date="2013-11" db="EMBL/GenBank/DDBJ databases">
        <title>Opisthorchis viverrini - life in the bile duct.</title>
        <authorList>
            <person name="Young N.D."/>
            <person name="Nagarajan N."/>
            <person name="Lin S.J."/>
            <person name="Korhonen P.K."/>
            <person name="Jex A.R."/>
            <person name="Hall R.S."/>
            <person name="Safavi-Hemami H."/>
            <person name="Kaewkong W."/>
            <person name="Bertrand D."/>
            <person name="Gao S."/>
            <person name="Seet Q."/>
            <person name="Wongkham S."/>
            <person name="Teh B.T."/>
            <person name="Wongkham C."/>
            <person name="Intapan P.M."/>
            <person name="Maleewong W."/>
            <person name="Yang X."/>
            <person name="Hu M."/>
            <person name="Wang Z."/>
            <person name="Hofmann A."/>
            <person name="Sternberg P.W."/>
            <person name="Tan P."/>
            <person name="Wang J."/>
            <person name="Gasser R.B."/>
        </authorList>
    </citation>
    <scope>NUCLEOTIDE SEQUENCE [LARGE SCALE GENOMIC DNA]</scope>
</reference>
<feature type="transmembrane region" description="Helical" evidence="8">
    <location>
        <begin position="64"/>
        <end position="87"/>
    </location>
</feature>
<dbReference type="STRING" id="6198.A0A074Z199"/>
<accession>A0A074Z199</accession>
<dbReference type="PANTHER" id="PTHR13906:SF4">
    <property type="entry name" value="LYSOPHOSPHOLIPID ACYLTRANSFERASE 6"/>
    <property type="match status" value="1"/>
</dbReference>
<keyword evidence="5 8" id="KW-0472">Membrane</keyword>
<organism evidence="9 10">
    <name type="scientific">Opisthorchis viverrini</name>
    <name type="common">Southeast Asian liver fluke</name>
    <dbReference type="NCBI Taxonomy" id="6198"/>
    <lineage>
        <taxon>Eukaryota</taxon>
        <taxon>Metazoa</taxon>
        <taxon>Spiralia</taxon>
        <taxon>Lophotrochozoa</taxon>
        <taxon>Platyhelminthes</taxon>
        <taxon>Trematoda</taxon>
        <taxon>Digenea</taxon>
        <taxon>Opisthorchiida</taxon>
        <taxon>Opisthorchiata</taxon>
        <taxon>Opisthorchiidae</taxon>
        <taxon>Opisthorchis</taxon>
    </lineage>
</organism>
<gene>
    <name evidence="9" type="ORF">T265_11912</name>
</gene>
<dbReference type="Pfam" id="PF03062">
    <property type="entry name" value="MBOAT"/>
    <property type="match status" value="1"/>
</dbReference>
<feature type="transmembrane region" description="Helical" evidence="8">
    <location>
        <begin position="456"/>
        <end position="474"/>
    </location>
</feature>
<dbReference type="Proteomes" id="UP000054324">
    <property type="component" value="Unassembled WGS sequence"/>
</dbReference>
<evidence type="ECO:0000256" key="8">
    <source>
        <dbReference type="SAM" id="Phobius"/>
    </source>
</evidence>
<feature type="transmembrane region" description="Helical" evidence="8">
    <location>
        <begin position="293"/>
        <end position="314"/>
    </location>
</feature>
<feature type="transmembrane region" description="Helical" evidence="8">
    <location>
        <begin position="384"/>
        <end position="402"/>
    </location>
</feature>
<dbReference type="GO" id="GO:0016020">
    <property type="term" value="C:membrane"/>
    <property type="evidence" value="ECO:0007669"/>
    <property type="project" value="UniProtKB-SubCell"/>
</dbReference>
<proteinExistence type="predicted"/>
<keyword evidence="3 8" id="KW-0812">Transmembrane</keyword>
<keyword evidence="4 8" id="KW-1133">Transmembrane helix</keyword>
<evidence type="ECO:0000313" key="9">
    <source>
        <dbReference type="EMBL" id="KER19252.1"/>
    </source>
</evidence>
<dbReference type="GeneID" id="20326080"/>
<dbReference type="RefSeq" id="XP_009177000.1">
    <property type="nucleotide sequence ID" value="XM_009178736.1"/>
</dbReference>
<name>A0A074Z199_OPIVI</name>
<keyword evidence="2" id="KW-0808">Transferase</keyword>
<evidence type="ECO:0000256" key="4">
    <source>
        <dbReference type="ARBA" id="ARBA00022989"/>
    </source>
</evidence>
<comment type="subcellular location">
    <subcellularLocation>
        <location evidence="1">Membrane</location>
        <topology evidence="1">Multi-pass membrane protein</topology>
    </subcellularLocation>
</comment>
<dbReference type="OrthoDB" id="286734at2759"/>
<dbReference type="PANTHER" id="PTHR13906">
    <property type="entry name" value="PORCUPINE"/>
    <property type="match status" value="1"/>
</dbReference>
<feature type="region of interest" description="Disordered" evidence="7">
    <location>
        <begin position="484"/>
        <end position="506"/>
    </location>
</feature>
<keyword evidence="10" id="KW-1185">Reference proteome</keyword>
<feature type="transmembrane region" description="Helical" evidence="8">
    <location>
        <begin position="32"/>
        <end position="52"/>
    </location>
</feature>
<evidence type="ECO:0000313" key="10">
    <source>
        <dbReference type="Proteomes" id="UP000054324"/>
    </source>
</evidence>
<dbReference type="CTD" id="20326080"/>